<dbReference type="RefSeq" id="WP_013162584.1">
    <property type="nucleotide sequence ID" value="NC_014216.1"/>
</dbReference>
<keyword evidence="1" id="KW-0175">Coiled coil</keyword>
<organism evidence="3 4">
    <name type="scientific">Desulfurivibrio alkaliphilus (strain DSM 19089 / UNIQEM U267 / AHT2)</name>
    <dbReference type="NCBI Taxonomy" id="589865"/>
    <lineage>
        <taxon>Bacteria</taxon>
        <taxon>Pseudomonadati</taxon>
        <taxon>Thermodesulfobacteriota</taxon>
        <taxon>Desulfobulbia</taxon>
        <taxon>Desulfobulbales</taxon>
        <taxon>Desulfobulbaceae</taxon>
        <taxon>Desulfurivibrio</taxon>
    </lineage>
</organism>
<evidence type="ECO:0000256" key="1">
    <source>
        <dbReference type="SAM" id="Coils"/>
    </source>
</evidence>
<name>D6Z6U4_DESAT</name>
<dbReference type="InterPro" id="IPR021109">
    <property type="entry name" value="Peptidase_aspartic_dom_sf"/>
</dbReference>
<feature type="coiled-coil region" evidence="1">
    <location>
        <begin position="32"/>
        <end position="59"/>
    </location>
</feature>
<accession>D6Z6U4</accession>
<dbReference type="eggNOG" id="COG4067">
    <property type="taxonomic scope" value="Bacteria"/>
</dbReference>
<sequence length="279" mass="31580">MFIFSVLPWSLRLAVVVGLALLLGGCGSSRLVLAEQSELTQLHEELQRQQLQLAELALAQDETHFSLLDAAEEMRRQLAEIAADQKGMLTRQQEWEEFVRDNHLLRSAQEEQKAALQVELPAFARTADDKQLVGAVEKVFLAPPGSMFSARIDTGATTSSLDAHDIERFERDGESWVRFVLVDPEDDRRITMERKVVRHARIIQAVAEDPERRPVVKLGVTVGHNTQTAEFTLSDRRHLEHPVLIGRNILRDIMVVDVSQRNIAPPRPPEEFVHPLPEE</sequence>
<dbReference type="AlphaFoldDB" id="D6Z6U4"/>
<gene>
    <name evidence="3" type="ordered locus">DaAHT2_0347</name>
</gene>
<evidence type="ECO:0000259" key="2">
    <source>
        <dbReference type="Pfam" id="PF05618"/>
    </source>
</evidence>
<dbReference type="EMBL" id="CP001940">
    <property type="protein sequence ID" value="ADH85053.1"/>
    <property type="molecule type" value="Genomic_DNA"/>
</dbReference>
<dbReference type="InParanoid" id="D6Z6U4"/>
<dbReference type="InterPro" id="IPR008503">
    <property type="entry name" value="Asp_endopeptidase"/>
</dbReference>
<dbReference type="SUPFAM" id="SSF50630">
    <property type="entry name" value="Acid proteases"/>
    <property type="match status" value="1"/>
</dbReference>
<dbReference type="HOGENOM" id="CLU_070079_0_0_7"/>
<dbReference type="OrthoDB" id="9782977at2"/>
<evidence type="ECO:0000313" key="4">
    <source>
        <dbReference type="Proteomes" id="UP000001508"/>
    </source>
</evidence>
<protein>
    <recommendedName>
        <fullName evidence="2">Retropepsin-like aspartic endopeptidase domain-containing protein</fullName>
    </recommendedName>
</protein>
<dbReference type="KEGG" id="dak:DaAHT2_0347"/>
<dbReference type="Proteomes" id="UP000001508">
    <property type="component" value="Chromosome"/>
</dbReference>
<reference evidence="4" key="1">
    <citation type="submission" date="2010-02" db="EMBL/GenBank/DDBJ databases">
        <title>Complete sequence of Desulfurivibrio alkaliphilus AHT2.</title>
        <authorList>
            <consortium name="US DOE Joint Genome Institute"/>
            <person name="Pitluck S."/>
            <person name="Chertkov O."/>
            <person name="Detter J.C."/>
            <person name="Han C."/>
            <person name="Tapia R."/>
            <person name="Larimer F."/>
            <person name="Land M."/>
            <person name="Hauser L."/>
            <person name="Kyrpides N."/>
            <person name="Mikhailova N."/>
            <person name="Sorokin D.Y."/>
            <person name="Muyzer G."/>
            <person name="Woyke T."/>
        </authorList>
    </citation>
    <scope>NUCLEOTIDE SEQUENCE [LARGE SCALE GENOMIC DNA]</scope>
    <source>
        <strain evidence="4">DSM 19089 / UNIQEM U267 / AHT2</strain>
    </source>
</reference>
<evidence type="ECO:0000313" key="3">
    <source>
        <dbReference type="EMBL" id="ADH85053.1"/>
    </source>
</evidence>
<dbReference type="Gene3D" id="2.40.70.10">
    <property type="entry name" value="Acid Proteases"/>
    <property type="match status" value="1"/>
</dbReference>
<dbReference type="Pfam" id="PF05618">
    <property type="entry name" value="Zn_protease"/>
    <property type="match status" value="1"/>
</dbReference>
<dbReference type="STRING" id="589865.DaAHT2_0347"/>
<keyword evidence="4" id="KW-1185">Reference proteome</keyword>
<dbReference type="PANTHER" id="PTHR38037:SF2">
    <property type="entry name" value="ATP-DEPENDENT ZINC PROTEASE DOMAIN-CONTAINING PROTEIN-RELATED"/>
    <property type="match status" value="1"/>
</dbReference>
<feature type="domain" description="Retropepsin-like aspartic endopeptidase" evidence="2">
    <location>
        <begin position="133"/>
        <end position="265"/>
    </location>
</feature>
<proteinExistence type="predicted"/>
<dbReference type="PANTHER" id="PTHR38037">
    <property type="entry name" value="ZN_PROTEASE DOMAIN-CONTAINING PROTEIN"/>
    <property type="match status" value="1"/>
</dbReference>